<dbReference type="Pfam" id="PF03419">
    <property type="entry name" value="Peptidase_U4"/>
    <property type="match status" value="1"/>
</dbReference>
<evidence type="ECO:0000313" key="5">
    <source>
        <dbReference type="Proteomes" id="UP000054874"/>
    </source>
</evidence>
<feature type="transmembrane region" description="Helical" evidence="3">
    <location>
        <begin position="89"/>
        <end position="110"/>
    </location>
</feature>
<keyword evidence="1" id="KW-1003">Cell membrane</keyword>
<dbReference type="OrthoDB" id="2690199at2"/>
<dbReference type="GO" id="GO:0030435">
    <property type="term" value="P:sporulation resulting in formation of a cellular spore"/>
    <property type="evidence" value="ECO:0007669"/>
    <property type="project" value="UniProtKB-KW"/>
</dbReference>
<feature type="transmembrane region" description="Helical" evidence="3">
    <location>
        <begin position="64"/>
        <end position="82"/>
    </location>
</feature>
<name>A0A0V8QDU2_9FIRM</name>
<dbReference type="EMBL" id="LNAM01000164">
    <property type="protein sequence ID" value="KSV58708.1"/>
    <property type="molecule type" value="Genomic_DNA"/>
</dbReference>
<feature type="active site" evidence="2">
    <location>
        <position position="166"/>
    </location>
</feature>
<gene>
    <name evidence="4" type="ORF">ASU35_02585</name>
</gene>
<reference evidence="4 5" key="1">
    <citation type="submission" date="2015-11" db="EMBL/GenBank/DDBJ databases">
        <title>Butyribacter intestini gen. nov., sp. nov., a butyric acid-producing bacterium of the family Lachnospiraceae isolated from the human faeces.</title>
        <authorList>
            <person name="Zou Y."/>
            <person name="Xue W."/>
            <person name="Luo G."/>
            <person name="Lv M."/>
        </authorList>
    </citation>
    <scope>NUCLEOTIDE SEQUENCE [LARGE SCALE GENOMIC DNA]</scope>
    <source>
        <strain evidence="4 5">ACET-33324</strain>
    </source>
</reference>
<evidence type="ECO:0000256" key="1">
    <source>
        <dbReference type="PIRNR" id="PIRNR018571"/>
    </source>
</evidence>
<organism evidence="4 5">
    <name type="scientific">Acetivibrio ethanolgignens</name>
    <dbReference type="NCBI Taxonomy" id="290052"/>
    <lineage>
        <taxon>Bacteria</taxon>
        <taxon>Bacillati</taxon>
        <taxon>Bacillota</taxon>
        <taxon>Clostridia</taxon>
        <taxon>Eubacteriales</taxon>
        <taxon>Oscillospiraceae</taxon>
        <taxon>Acetivibrio</taxon>
    </lineage>
</organism>
<feature type="transmembrane region" description="Helical" evidence="3">
    <location>
        <begin position="116"/>
        <end position="138"/>
    </location>
</feature>
<evidence type="ECO:0000256" key="3">
    <source>
        <dbReference type="SAM" id="Phobius"/>
    </source>
</evidence>
<keyword evidence="1" id="KW-0645">Protease</keyword>
<accession>A0A0V8QDU2</accession>
<keyword evidence="3" id="KW-1133">Transmembrane helix</keyword>
<keyword evidence="1" id="KW-0749">Sporulation</keyword>
<dbReference type="STRING" id="290052.ASU35_02585"/>
<evidence type="ECO:0000256" key="2">
    <source>
        <dbReference type="PIRSR" id="PIRSR018571-1"/>
    </source>
</evidence>
<keyword evidence="1" id="KW-0064">Aspartyl protease</keyword>
<dbReference type="InterPro" id="IPR005081">
    <property type="entry name" value="SpoIIGA"/>
</dbReference>
<dbReference type="RefSeq" id="WP_058353143.1">
    <property type="nucleotide sequence ID" value="NZ_CABMMD010000164.1"/>
</dbReference>
<keyword evidence="1" id="KW-0378">Hydrolase</keyword>
<protein>
    <recommendedName>
        <fullName evidence="1">Sporulation sigma-E factor-processing peptidase</fullName>
        <ecNumber evidence="1">3.4.23.-</ecNumber>
    </recommendedName>
    <alternativeName>
        <fullName evidence="1">Membrane-associated aspartic protease</fullName>
    </alternativeName>
    <alternativeName>
        <fullName evidence="1">Stage II sporulation protein GA</fullName>
    </alternativeName>
</protein>
<dbReference type="EC" id="3.4.23.-" evidence="1"/>
<dbReference type="GO" id="GO:0005886">
    <property type="term" value="C:plasma membrane"/>
    <property type="evidence" value="ECO:0007669"/>
    <property type="project" value="UniProtKB-SubCell"/>
</dbReference>
<proteinExistence type="inferred from homology"/>
<evidence type="ECO:0000313" key="4">
    <source>
        <dbReference type="EMBL" id="KSV58708.1"/>
    </source>
</evidence>
<dbReference type="GO" id="GO:0030436">
    <property type="term" value="P:asexual sporulation"/>
    <property type="evidence" value="ECO:0007669"/>
    <property type="project" value="InterPro"/>
</dbReference>
<keyword evidence="3" id="KW-0812">Transmembrane</keyword>
<comment type="subcellular location">
    <subcellularLocation>
        <location evidence="1">Cell membrane</location>
    </subcellularLocation>
</comment>
<feature type="transmembrane region" description="Helical" evidence="3">
    <location>
        <begin position="38"/>
        <end position="58"/>
    </location>
</feature>
<comment type="caution">
    <text evidence="4">The sequence shown here is derived from an EMBL/GenBank/DDBJ whole genome shotgun (WGS) entry which is preliminary data.</text>
</comment>
<dbReference type="GO" id="GO:0004190">
    <property type="term" value="F:aspartic-type endopeptidase activity"/>
    <property type="evidence" value="ECO:0007669"/>
    <property type="project" value="UniProtKB-KW"/>
</dbReference>
<dbReference type="PIRSF" id="PIRSF018571">
    <property type="entry name" value="SpoIIGA"/>
    <property type="match status" value="1"/>
</dbReference>
<dbReference type="GO" id="GO:0006508">
    <property type="term" value="P:proteolysis"/>
    <property type="evidence" value="ECO:0007669"/>
    <property type="project" value="UniProtKB-KW"/>
</dbReference>
<sequence>MKLVVYIDVYFLMNGIFDFCILLLVGRIQRRRQRLLRLLAGAAAGGLGAAIVLVFSSLPPSLLAVWQYGLLPVLILVISFGFSDKKSFFYQLLTFYAMTLFLGGIFVFFRQEGGKSWKLLSIMAVLEVFLWLVLPGLLKRNQELKSEYEVALFLGEGWVHGRALLDTGNRLYEPISKKPVMLAEFQVIREQIPEKLQYLLEQRIPIAGEGMEKIRWIPYHAVGTACGLIPGIEAKKIKLWTENGSITKEDIILGLVFEPLAVQGEYQFILHEDIMC</sequence>
<keyword evidence="5" id="KW-1185">Reference proteome</keyword>
<dbReference type="AlphaFoldDB" id="A0A0V8QDU2"/>
<comment type="similarity">
    <text evidence="1">Belongs to the peptidase U4 family.</text>
</comment>
<keyword evidence="1 3" id="KW-0472">Membrane</keyword>
<feature type="transmembrane region" description="Helical" evidence="3">
    <location>
        <begin position="6"/>
        <end position="26"/>
    </location>
</feature>
<comment type="function">
    <text evidence="1">Probable aspartic protease that is responsible for the proteolytic cleavage of the RNA polymerase sigma E factor (SigE/spoIIGB) to yield the active peptide in the mother cell during sporulation. Responds to a signal from the forespore that is triggered by the extracellular signal protein SpoIIR.</text>
</comment>
<dbReference type="Proteomes" id="UP000054874">
    <property type="component" value="Unassembled WGS sequence"/>
</dbReference>